<evidence type="ECO:0000313" key="2">
    <source>
        <dbReference type="Proteomes" id="UP000247702"/>
    </source>
</evidence>
<comment type="caution">
    <text evidence="1">The sequence shown here is derived from an EMBL/GenBank/DDBJ whole genome shotgun (WGS) entry which is preliminary data.</text>
</comment>
<gene>
    <name evidence="1" type="ORF">RclHR1_01560013</name>
</gene>
<dbReference type="STRING" id="94130.A0A2Z6QFI9"/>
<keyword evidence="2" id="KW-1185">Reference proteome</keyword>
<dbReference type="EMBL" id="BEXD01000624">
    <property type="protein sequence ID" value="GBB88977.1"/>
    <property type="molecule type" value="Genomic_DNA"/>
</dbReference>
<evidence type="ECO:0000313" key="1">
    <source>
        <dbReference type="EMBL" id="GBB88977.1"/>
    </source>
</evidence>
<sequence>MKFYEFIEKESVNDEEKVKLKLLFEEFAFGWNSIMNYFVQDQKLNYNKFNNKQVMNFDLPIIYGLIEQKGAGVHLCAILEFLIKLHNEFLDSVIIAIPPKKYQCLKFLENISWDTLEYKTYFIKSIKVSQAQNINFINYNWNDKILKYKLYELIEEQVADSTINNIDNKFKTPLTQQMKDSINNVIDYYYYLDDQNKQLIPAKDFSLALKRFIYRFLLNDTGMKIHSNNLNVYFLNFTLDLWSSDIKEELIKKLFPTCLLVSHAYNTYYLIINEIEAIKKCNFVDIDYIP</sequence>
<proteinExistence type="predicted"/>
<name>A0A2Z6QFI9_9GLOM</name>
<dbReference type="Proteomes" id="UP000247702">
    <property type="component" value="Unassembled WGS sequence"/>
</dbReference>
<reference evidence="1 2" key="1">
    <citation type="submission" date="2017-11" db="EMBL/GenBank/DDBJ databases">
        <title>The genome of Rhizophagus clarus HR1 reveals common genetic basis of auxotrophy among arbuscular mycorrhizal fungi.</title>
        <authorList>
            <person name="Kobayashi Y."/>
        </authorList>
    </citation>
    <scope>NUCLEOTIDE SEQUENCE [LARGE SCALE GENOMIC DNA]</scope>
    <source>
        <strain evidence="1 2">HR1</strain>
    </source>
</reference>
<protein>
    <submittedName>
        <fullName evidence="1">Uncharacterized protein</fullName>
    </submittedName>
</protein>
<accession>A0A2Z6QFI9</accession>
<dbReference type="AlphaFoldDB" id="A0A2Z6QFI9"/>
<organism evidence="1 2">
    <name type="scientific">Rhizophagus clarus</name>
    <dbReference type="NCBI Taxonomy" id="94130"/>
    <lineage>
        <taxon>Eukaryota</taxon>
        <taxon>Fungi</taxon>
        <taxon>Fungi incertae sedis</taxon>
        <taxon>Mucoromycota</taxon>
        <taxon>Glomeromycotina</taxon>
        <taxon>Glomeromycetes</taxon>
        <taxon>Glomerales</taxon>
        <taxon>Glomeraceae</taxon>
        <taxon>Rhizophagus</taxon>
    </lineage>
</organism>